<keyword evidence="1" id="KW-0812">Transmembrane</keyword>
<keyword evidence="1" id="KW-1133">Transmembrane helix</keyword>
<dbReference type="AlphaFoldDB" id="A0A0A1ZHY0"/>
<accession>A0A0A1ZHY0</accession>
<dbReference type="Proteomes" id="UP000030598">
    <property type="component" value="Unassembled WGS sequence"/>
</dbReference>
<dbReference type="eggNOG" id="ENOG50322T3">
    <property type="taxonomic scope" value="Bacteria"/>
</dbReference>
<feature type="transmembrane region" description="Helical" evidence="1">
    <location>
        <begin position="12"/>
        <end position="35"/>
    </location>
</feature>
<comment type="caution">
    <text evidence="2">The sequence shown here is derived from an EMBL/GenBank/DDBJ whole genome shotgun (WGS) entry which is preliminary data.</text>
</comment>
<evidence type="ECO:0000256" key="1">
    <source>
        <dbReference type="SAM" id="Phobius"/>
    </source>
</evidence>
<organism evidence="2 3">
    <name type="scientific">Prochlorococcus marinus str. GP2</name>
    <dbReference type="NCBI Taxonomy" id="59925"/>
    <lineage>
        <taxon>Bacteria</taxon>
        <taxon>Bacillati</taxon>
        <taxon>Cyanobacteriota</taxon>
        <taxon>Cyanophyceae</taxon>
        <taxon>Synechococcales</taxon>
        <taxon>Prochlorococcaceae</taxon>
        <taxon>Prochlorococcus</taxon>
    </lineage>
</organism>
<proteinExistence type="predicted"/>
<dbReference type="RefSeq" id="WP_257008987.1">
    <property type="nucleotide sequence ID" value="NZ_CP138934.1"/>
</dbReference>
<name>A0A0A1ZHY0_PROMR</name>
<sequence length="41" mass="4295">MYYFSSFAIGGFVPSAAIAGVLLLVGLGAFFYLGIKGPTDY</sequence>
<keyword evidence="1" id="KW-0472">Membrane</keyword>
<evidence type="ECO:0000313" key="2">
    <source>
        <dbReference type="EMBL" id="KGF87838.1"/>
    </source>
</evidence>
<dbReference type="STRING" id="59925.EU91_0872"/>
<protein>
    <submittedName>
        <fullName evidence="2">Uncharacterized protein</fullName>
    </submittedName>
</protein>
<dbReference type="EMBL" id="JNAH01000004">
    <property type="protein sequence ID" value="KGF87838.1"/>
    <property type="molecule type" value="Genomic_DNA"/>
</dbReference>
<reference evidence="3" key="1">
    <citation type="journal article" date="2014" name="Sci. Data">
        <title>Genomes of diverse isolates of the marine cyanobacterium Prochlorococcus.</title>
        <authorList>
            <person name="Biller S."/>
            <person name="Berube P."/>
            <person name="Thompson J."/>
            <person name="Kelly L."/>
            <person name="Roggensack S."/>
            <person name="Awad L."/>
            <person name="Roache-Johnson K."/>
            <person name="Ding H."/>
            <person name="Giovannoni S.J."/>
            <person name="Moore L.R."/>
            <person name="Chisholm S.W."/>
        </authorList>
    </citation>
    <scope>NUCLEOTIDE SEQUENCE [LARGE SCALE GENOMIC DNA]</scope>
    <source>
        <strain evidence="3">GP2</strain>
    </source>
</reference>
<gene>
    <name evidence="2" type="ORF">EU91_0872</name>
</gene>
<evidence type="ECO:0000313" key="3">
    <source>
        <dbReference type="Proteomes" id="UP000030598"/>
    </source>
</evidence>